<organism evidence="2 3">
    <name type="scientific">Lacipirellula parvula</name>
    <dbReference type="NCBI Taxonomy" id="2650471"/>
    <lineage>
        <taxon>Bacteria</taxon>
        <taxon>Pseudomonadati</taxon>
        <taxon>Planctomycetota</taxon>
        <taxon>Planctomycetia</taxon>
        <taxon>Pirellulales</taxon>
        <taxon>Lacipirellulaceae</taxon>
        <taxon>Lacipirellula</taxon>
    </lineage>
</organism>
<evidence type="ECO:0000313" key="2">
    <source>
        <dbReference type="EMBL" id="BBO33645.1"/>
    </source>
</evidence>
<dbReference type="EMBL" id="AP021861">
    <property type="protein sequence ID" value="BBO33645.1"/>
    <property type="molecule type" value="Genomic_DNA"/>
</dbReference>
<accession>A0A5K7XBA9</accession>
<name>A0A5K7XBA9_9BACT</name>
<evidence type="ECO:0000259" key="1">
    <source>
        <dbReference type="Pfam" id="PF12728"/>
    </source>
</evidence>
<evidence type="ECO:0000313" key="3">
    <source>
        <dbReference type="Proteomes" id="UP000326837"/>
    </source>
</evidence>
<gene>
    <name evidence="2" type="ORF">PLANPX_3257</name>
</gene>
<dbReference type="AlphaFoldDB" id="A0A5K7XBA9"/>
<keyword evidence="3" id="KW-1185">Reference proteome</keyword>
<sequence>MSSAVSSESPQLLTTPREAAELLRISEKALWNLTVPRGDLQCVRLGRSVRYSLATLRKYVEQQQNAAAG</sequence>
<dbReference type="Pfam" id="PF12728">
    <property type="entry name" value="HTH_17"/>
    <property type="match status" value="1"/>
</dbReference>
<dbReference type="RefSeq" id="WP_152099378.1">
    <property type="nucleotide sequence ID" value="NZ_AP021861.1"/>
</dbReference>
<feature type="domain" description="Helix-turn-helix" evidence="1">
    <location>
        <begin position="15"/>
        <end position="63"/>
    </location>
</feature>
<dbReference type="KEGG" id="lpav:PLANPX_3257"/>
<dbReference type="Proteomes" id="UP000326837">
    <property type="component" value="Chromosome"/>
</dbReference>
<protein>
    <recommendedName>
        <fullName evidence="1">Helix-turn-helix domain-containing protein</fullName>
    </recommendedName>
</protein>
<dbReference type="InterPro" id="IPR041657">
    <property type="entry name" value="HTH_17"/>
</dbReference>
<reference evidence="3" key="1">
    <citation type="submission" date="2019-10" db="EMBL/GenBank/DDBJ databases">
        <title>Lacipirellula parvula gen. nov., sp. nov., representing a lineage of planctomycetes widespread in freshwater anoxic habitats, and description of the family Lacipirellulaceae.</title>
        <authorList>
            <person name="Dedysh S.N."/>
            <person name="Kulichevskaya I.S."/>
            <person name="Beletsky A.V."/>
            <person name="Rakitin A.L."/>
            <person name="Mardanov A.V."/>
            <person name="Ivanova A.A."/>
            <person name="Saltykova V.X."/>
            <person name="Rijpstra W.I.C."/>
            <person name="Sinninghe Damste J.S."/>
            <person name="Ravin N.V."/>
        </authorList>
    </citation>
    <scope>NUCLEOTIDE SEQUENCE [LARGE SCALE GENOMIC DNA]</scope>
    <source>
        <strain evidence="3">PX69</strain>
    </source>
</reference>
<proteinExistence type="predicted"/>